<dbReference type="Pfam" id="PF13847">
    <property type="entry name" value="Methyltransf_31"/>
    <property type="match status" value="1"/>
</dbReference>
<dbReference type="InterPro" id="IPR029063">
    <property type="entry name" value="SAM-dependent_MTases_sf"/>
</dbReference>
<reference evidence="2 3" key="1">
    <citation type="submission" date="2020-08" db="EMBL/GenBank/DDBJ databases">
        <title>Genomic Encyclopedia of Type Strains, Phase IV (KMG-IV): sequencing the most valuable type-strain genomes for metagenomic binning, comparative biology and taxonomic classification.</title>
        <authorList>
            <person name="Goeker M."/>
        </authorList>
    </citation>
    <scope>NUCLEOTIDE SEQUENCE [LARGE SCALE GENOMIC DNA]</scope>
    <source>
        <strain evidence="2 3">DSM 103737</strain>
    </source>
</reference>
<dbReference type="EMBL" id="JACIEN010000004">
    <property type="protein sequence ID" value="MBB4018347.1"/>
    <property type="molecule type" value="Genomic_DNA"/>
</dbReference>
<evidence type="ECO:0000259" key="1">
    <source>
        <dbReference type="Pfam" id="PF13847"/>
    </source>
</evidence>
<evidence type="ECO:0000313" key="2">
    <source>
        <dbReference type="EMBL" id="MBB4018347.1"/>
    </source>
</evidence>
<evidence type="ECO:0000313" key="3">
    <source>
        <dbReference type="Proteomes" id="UP000577362"/>
    </source>
</evidence>
<name>A0A840C7P4_9HYPH</name>
<dbReference type="CDD" id="cd02440">
    <property type="entry name" value="AdoMet_MTases"/>
    <property type="match status" value="1"/>
</dbReference>
<dbReference type="GO" id="GO:0032259">
    <property type="term" value="P:methylation"/>
    <property type="evidence" value="ECO:0007669"/>
    <property type="project" value="UniProtKB-KW"/>
</dbReference>
<comment type="caution">
    <text evidence="2">The sequence shown here is derived from an EMBL/GenBank/DDBJ whole genome shotgun (WGS) entry which is preliminary data.</text>
</comment>
<dbReference type="InterPro" id="IPR025714">
    <property type="entry name" value="Methyltranfer_dom"/>
</dbReference>
<sequence length="271" mass="28851">MVAVLGFNREQILGAVRNMYTDVALRPERVFHFPTGRAACLFVGYPESWLDALPPTAVESFAGVGFPFHADVIRRGDRILDIGSGSGTDVLSAARLAGPAGKVYALDMTPAMLDKLRGNLERTGTENVVVLEGNAEAIPLPDASIDVVTSNGVLNLVPDKPRAFAEIFRVLRPGGSVQIADIVVAKPVSETSRANPKLWAECVVGASIEDDYLDMFHAAGFADACVLRGFDYFAASSSPDTRRVAGALGARAVEIRMSKPGRAIPNPIGRT</sequence>
<gene>
    <name evidence="2" type="ORF">GGR16_003394</name>
</gene>
<dbReference type="AlphaFoldDB" id="A0A840C7P4"/>
<dbReference type="Gene3D" id="3.40.50.150">
    <property type="entry name" value="Vaccinia Virus protein VP39"/>
    <property type="match status" value="1"/>
</dbReference>
<organism evidence="2 3">
    <name type="scientific">Chelatococcus caeni</name>
    <dbReference type="NCBI Taxonomy" id="1348468"/>
    <lineage>
        <taxon>Bacteria</taxon>
        <taxon>Pseudomonadati</taxon>
        <taxon>Pseudomonadota</taxon>
        <taxon>Alphaproteobacteria</taxon>
        <taxon>Hyphomicrobiales</taxon>
        <taxon>Chelatococcaceae</taxon>
        <taxon>Chelatococcus</taxon>
    </lineage>
</organism>
<dbReference type="Proteomes" id="UP000577362">
    <property type="component" value="Unassembled WGS sequence"/>
</dbReference>
<keyword evidence="2" id="KW-0808">Transferase</keyword>
<protein>
    <submittedName>
        <fullName evidence="2">SAM-dependent methyltransferase</fullName>
    </submittedName>
</protein>
<dbReference type="GO" id="GO:0008168">
    <property type="term" value="F:methyltransferase activity"/>
    <property type="evidence" value="ECO:0007669"/>
    <property type="project" value="UniProtKB-KW"/>
</dbReference>
<keyword evidence="3" id="KW-1185">Reference proteome</keyword>
<proteinExistence type="predicted"/>
<feature type="domain" description="Methyltransferase" evidence="1">
    <location>
        <begin position="75"/>
        <end position="220"/>
    </location>
</feature>
<keyword evidence="2" id="KW-0489">Methyltransferase</keyword>
<dbReference type="PANTHER" id="PTHR43591">
    <property type="entry name" value="METHYLTRANSFERASE"/>
    <property type="match status" value="1"/>
</dbReference>
<dbReference type="PANTHER" id="PTHR43591:SF99">
    <property type="entry name" value="OS06G0646000 PROTEIN"/>
    <property type="match status" value="1"/>
</dbReference>
<dbReference type="SUPFAM" id="SSF53335">
    <property type="entry name" value="S-adenosyl-L-methionine-dependent methyltransferases"/>
    <property type="match status" value="1"/>
</dbReference>
<accession>A0A840C7P4</accession>
<dbReference type="RefSeq" id="WP_183317335.1">
    <property type="nucleotide sequence ID" value="NZ_JACIEN010000004.1"/>
</dbReference>